<accession>A0A4T0VEU4</accession>
<dbReference type="AlphaFoldDB" id="A0A4T0VEU4"/>
<reference evidence="2 3" key="1">
    <citation type="journal article" date="2019" name="Genome Biol. Evol.">
        <title>Genomic Plasticity Mediated by Transposable Elements in the Plant Pathogenic Fungus Colletotrichum higginsianum.</title>
        <authorList>
            <person name="Tsushima A."/>
            <person name="Gan P."/>
            <person name="Kumakura N."/>
            <person name="Narusaka M."/>
            <person name="Takano Y."/>
            <person name="Narusaka Y."/>
            <person name="Shirasu K."/>
        </authorList>
    </citation>
    <scope>NUCLEOTIDE SEQUENCE [LARGE SCALE GENOMIC DNA]</scope>
    <source>
        <strain evidence="2 3">MAFF305635-RFP</strain>
    </source>
</reference>
<proteinExistence type="predicted"/>
<comment type="caution">
    <text evidence="2">The sequence shown here is derived from an EMBL/GenBank/DDBJ whole genome shotgun (WGS) entry which is preliminary data.</text>
</comment>
<sequence length="417" mass="45032">MGRPVASNVHNEVQPRTFGYGQTVLQPETGTEAGGSGTHGEAKTEALPPLGILARLESRTFSGFGFNTIFRPHGSKTPTLLHITPPPGPFPDDNILQLNLTKETMKFSKQLGEVPNRGLFTQADIKLNGIPYTQEITDAMDKTKKDPPTLHYENGLWMHVPESTTPALPTSLARMGSIPHGTTINAQSFSAPVTSRGAPHIGKQPIQPFLIGDPDNKGDLQPFPSQTASNKATFRLPQDLTPSTQAETITQEMLDSPNVVLSNANKGKDIVDSTTYSISTAPPKSTFGGATANIGFLIGDGSDDNNSPGRPNANAVQVTATYWISTVRTKIHLEPFKPKDKDDTRTFSAVPLRPNDAVPTFTVDFEIPAAKTVTVEYTQLQYSQNVLLDFAKLSWPHVTVATLAQQGVKLDASVLQQ</sequence>
<dbReference type="Proteomes" id="UP000305883">
    <property type="component" value="Unassembled WGS sequence"/>
</dbReference>
<gene>
    <name evidence="2" type="ORF">CH35J_011965</name>
</gene>
<name>A0A4T0VEU4_9PEZI</name>
<evidence type="ECO:0000256" key="1">
    <source>
        <dbReference type="SAM" id="MobiDB-lite"/>
    </source>
</evidence>
<feature type="region of interest" description="Disordered" evidence="1">
    <location>
        <begin position="1"/>
        <end position="43"/>
    </location>
</feature>
<organism evidence="2 3">
    <name type="scientific">Colletotrichum higginsianum</name>
    <dbReference type="NCBI Taxonomy" id="80884"/>
    <lineage>
        <taxon>Eukaryota</taxon>
        <taxon>Fungi</taxon>
        <taxon>Dikarya</taxon>
        <taxon>Ascomycota</taxon>
        <taxon>Pezizomycotina</taxon>
        <taxon>Sordariomycetes</taxon>
        <taxon>Hypocreomycetidae</taxon>
        <taxon>Glomerellales</taxon>
        <taxon>Glomerellaceae</taxon>
        <taxon>Colletotrichum</taxon>
        <taxon>Colletotrichum destructivum species complex</taxon>
    </lineage>
</organism>
<protein>
    <submittedName>
        <fullName evidence="2">Uncharacterized protein</fullName>
    </submittedName>
</protein>
<dbReference type="InterPro" id="IPR047975">
    <property type="entry name" value="Heme_bind_FMP"/>
</dbReference>
<dbReference type="EMBL" id="MWPZ01000012">
    <property type="protein sequence ID" value="TIC90226.1"/>
    <property type="molecule type" value="Genomic_DNA"/>
</dbReference>
<evidence type="ECO:0000313" key="2">
    <source>
        <dbReference type="EMBL" id="TIC90226.1"/>
    </source>
</evidence>
<dbReference type="NCBIfam" id="NF040572">
    <property type="entry name" value="heme_bind_FMP"/>
    <property type="match status" value="1"/>
</dbReference>
<dbReference type="OrthoDB" id="1933717at2759"/>
<evidence type="ECO:0000313" key="3">
    <source>
        <dbReference type="Proteomes" id="UP000305883"/>
    </source>
</evidence>